<dbReference type="GO" id="GO:0008137">
    <property type="term" value="F:NADH dehydrogenase (ubiquinone) activity"/>
    <property type="evidence" value="ECO:0007669"/>
    <property type="project" value="UniProtKB-EC"/>
</dbReference>
<dbReference type="GO" id="GO:0009060">
    <property type="term" value="P:aerobic respiration"/>
    <property type="evidence" value="ECO:0007669"/>
    <property type="project" value="TreeGrafter"/>
</dbReference>
<keyword evidence="8 11" id="KW-0830">Ubiquinone</keyword>
<proteinExistence type="inferred from homology"/>
<dbReference type="GO" id="GO:0005743">
    <property type="term" value="C:mitochondrial inner membrane"/>
    <property type="evidence" value="ECO:0007669"/>
    <property type="project" value="UniProtKB-SubCell"/>
</dbReference>
<feature type="transmembrane region" description="Helical" evidence="12">
    <location>
        <begin position="254"/>
        <end position="270"/>
    </location>
</feature>
<evidence type="ECO:0000256" key="3">
    <source>
        <dbReference type="ARBA" id="ARBA00010535"/>
    </source>
</evidence>
<geneLocation type="mitochondrion" evidence="13"/>
<dbReference type="HAMAP" id="MF_01350">
    <property type="entry name" value="NDH1_NuoH"/>
    <property type="match status" value="1"/>
</dbReference>
<name>A0A873AE10_9MAXI</name>
<dbReference type="EC" id="7.1.1.2" evidence="11"/>
<comment type="subcellular location">
    <subcellularLocation>
        <location evidence="10">Mitochondrion inner membrane</location>
        <topology evidence="10">Multi-pass membrane protein</topology>
    </subcellularLocation>
    <subcellularLocation>
        <location evidence="2">Mitochondrion membrane</location>
        <topology evidence="2">Multi-pass membrane protein</topology>
    </subcellularLocation>
</comment>
<dbReference type="PROSITE" id="PS00668">
    <property type="entry name" value="COMPLEX1_ND1_2"/>
    <property type="match status" value="1"/>
</dbReference>
<dbReference type="InterPro" id="IPR001694">
    <property type="entry name" value="NADH_UbQ_OxRdtase_su1/FPO"/>
</dbReference>
<dbReference type="GO" id="GO:0003954">
    <property type="term" value="F:NADH dehydrogenase activity"/>
    <property type="evidence" value="ECO:0007669"/>
    <property type="project" value="TreeGrafter"/>
</dbReference>
<comment type="catalytic activity">
    <reaction evidence="11">
        <text>a ubiquinone + NADH + 5 H(+)(in) = a ubiquinol + NAD(+) + 4 H(+)(out)</text>
        <dbReference type="Rhea" id="RHEA:29091"/>
        <dbReference type="Rhea" id="RHEA-COMP:9565"/>
        <dbReference type="Rhea" id="RHEA-COMP:9566"/>
        <dbReference type="ChEBI" id="CHEBI:15378"/>
        <dbReference type="ChEBI" id="CHEBI:16389"/>
        <dbReference type="ChEBI" id="CHEBI:17976"/>
        <dbReference type="ChEBI" id="CHEBI:57540"/>
        <dbReference type="ChEBI" id="CHEBI:57945"/>
        <dbReference type="EC" id="7.1.1.2"/>
    </reaction>
</comment>
<evidence type="ECO:0000256" key="7">
    <source>
        <dbReference type="ARBA" id="ARBA00022989"/>
    </source>
</evidence>
<feature type="transmembrane region" description="Helical" evidence="12">
    <location>
        <begin position="146"/>
        <end position="166"/>
    </location>
</feature>
<dbReference type="Pfam" id="PF00146">
    <property type="entry name" value="NADHdh"/>
    <property type="match status" value="1"/>
</dbReference>
<evidence type="ECO:0000256" key="2">
    <source>
        <dbReference type="ARBA" id="ARBA00004225"/>
    </source>
</evidence>
<protein>
    <recommendedName>
        <fullName evidence="4 11">NADH-ubiquinone oxidoreductase chain 1</fullName>
        <ecNumber evidence="11">7.1.1.2</ecNumber>
    </recommendedName>
</protein>
<reference evidence="13" key="1">
    <citation type="submission" date="2020-10" db="EMBL/GenBank/DDBJ databases">
        <title>Complete mitochondrial genome of Sinergasilus undulates (Copepoda: Poecilostomatoida).</title>
        <authorList>
            <person name="Hua C."/>
        </authorList>
    </citation>
    <scope>NUCLEOTIDE SEQUENCE</scope>
</reference>
<gene>
    <name evidence="13" type="primary">nad1</name>
</gene>
<accession>A0A873AE10</accession>
<dbReference type="AlphaFoldDB" id="A0A873AE10"/>
<keyword evidence="10" id="KW-0520">NAD</keyword>
<evidence type="ECO:0000256" key="10">
    <source>
        <dbReference type="RuleBase" id="RU000471"/>
    </source>
</evidence>
<feature type="transmembrane region" description="Helical" evidence="12">
    <location>
        <begin position="7"/>
        <end position="27"/>
    </location>
</feature>
<keyword evidence="7 12" id="KW-1133">Transmembrane helix</keyword>
<dbReference type="PANTHER" id="PTHR11432">
    <property type="entry name" value="NADH DEHYDROGENASE SUBUNIT 1"/>
    <property type="match status" value="1"/>
</dbReference>
<evidence type="ECO:0000256" key="1">
    <source>
        <dbReference type="ARBA" id="ARBA00003257"/>
    </source>
</evidence>
<dbReference type="PROSITE" id="PS00667">
    <property type="entry name" value="COMPLEX1_ND1_1"/>
    <property type="match status" value="1"/>
</dbReference>
<dbReference type="PANTHER" id="PTHR11432:SF3">
    <property type="entry name" value="NADH-UBIQUINONE OXIDOREDUCTASE CHAIN 1"/>
    <property type="match status" value="1"/>
</dbReference>
<keyword evidence="6 10" id="KW-0812">Transmembrane</keyword>
<keyword evidence="11 13" id="KW-0496">Mitochondrion</keyword>
<organism evidence="13">
    <name type="scientific">Sinergasilus undulatus</name>
    <dbReference type="NCBI Taxonomy" id="232572"/>
    <lineage>
        <taxon>Eukaryota</taxon>
        <taxon>Metazoa</taxon>
        <taxon>Ecdysozoa</taxon>
        <taxon>Arthropoda</taxon>
        <taxon>Crustacea</taxon>
        <taxon>Multicrustacea</taxon>
        <taxon>Hexanauplia</taxon>
        <taxon>Copepoda</taxon>
        <taxon>Poecilostomatoida</taxon>
        <taxon>Ergasilidae</taxon>
        <taxon>Sinergasilus</taxon>
    </lineage>
</organism>
<evidence type="ECO:0000256" key="9">
    <source>
        <dbReference type="ARBA" id="ARBA00023136"/>
    </source>
</evidence>
<comment type="function">
    <text evidence="1">Core subunit of the mitochondrial membrane respiratory chain NADH dehydrogenase (Complex I) that is believed to belong to the minimal assembly required for catalysis. Complex I functions in the transfer of electrons from NADH to the respiratory chain. The immediate electron acceptor for the enzyme is believed to be ubiquinone.</text>
</comment>
<evidence type="ECO:0000256" key="5">
    <source>
        <dbReference type="ARBA" id="ARBA00022448"/>
    </source>
</evidence>
<comment type="similarity">
    <text evidence="3 10">Belongs to the complex I subunit 1 family.</text>
</comment>
<evidence type="ECO:0000256" key="8">
    <source>
        <dbReference type="ARBA" id="ARBA00023075"/>
    </source>
</evidence>
<evidence type="ECO:0000256" key="12">
    <source>
        <dbReference type="SAM" id="Phobius"/>
    </source>
</evidence>
<keyword evidence="9 12" id="KW-0472">Membrane</keyword>
<feature type="transmembrane region" description="Helical" evidence="12">
    <location>
        <begin position="105"/>
        <end position="126"/>
    </location>
</feature>
<evidence type="ECO:0000313" key="13">
    <source>
        <dbReference type="EMBL" id="QOY46113.1"/>
    </source>
</evidence>
<feature type="transmembrane region" description="Helical" evidence="12">
    <location>
        <begin position="224"/>
        <end position="247"/>
    </location>
</feature>
<dbReference type="InterPro" id="IPR018086">
    <property type="entry name" value="NADH_UbQ_OxRdtase_su1_CS"/>
</dbReference>
<evidence type="ECO:0000256" key="6">
    <source>
        <dbReference type="ARBA" id="ARBA00022692"/>
    </source>
</evidence>
<sequence length="307" mass="34904">MILLMKLISVVLIIVPVLVNVAFITLLERKILGYSQMRLGPNKVSYIGFLQPFSDALKLLSKEYFALFSSNTMLFYLSPIFSFIIVLMLWFMYPMALSSLSFKYSLLLLLMIMSFSVYPVLLSGWASNSKYAMLGGMRSVAQTISYEISFAFILMTLMLMNMTVNLESSIGSLNMFSVVMVFPLILVMWLVVCLAESNRTPFDFAEGESELVSGFNVEYGAGGFTLIFLSEYASIYFLSALTSLLLFKLSPSMILSWMVSTMFVFFWVWARTTLPRFRYDLLMSLAWKSILPSSLLFLEMVSTMMVI</sequence>
<evidence type="ECO:0000256" key="4">
    <source>
        <dbReference type="ARBA" id="ARBA00021009"/>
    </source>
</evidence>
<feature type="transmembrane region" description="Helical" evidence="12">
    <location>
        <begin position="73"/>
        <end position="93"/>
    </location>
</feature>
<feature type="transmembrane region" description="Helical" evidence="12">
    <location>
        <begin position="173"/>
        <end position="192"/>
    </location>
</feature>
<dbReference type="EMBL" id="MW080644">
    <property type="protein sequence ID" value="QOY46113.1"/>
    <property type="molecule type" value="Genomic_DNA"/>
</dbReference>
<evidence type="ECO:0000256" key="11">
    <source>
        <dbReference type="RuleBase" id="RU000473"/>
    </source>
</evidence>
<keyword evidence="5" id="KW-0813">Transport</keyword>